<organism evidence="1 2">
    <name type="scientific">Ephemerocybe angulata</name>
    <dbReference type="NCBI Taxonomy" id="980116"/>
    <lineage>
        <taxon>Eukaryota</taxon>
        <taxon>Fungi</taxon>
        <taxon>Dikarya</taxon>
        <taxon>Basidiomycota</taxon>
        <taxon>Agaricomycotina</taxon>
        <taxon>Agaricomycetes</taxon>
        <taxon>Agaricomycetidae</taxon>
        <taxon>Agaricales</taxon>
        <taxon>Agaricineae</taxon>
        <taxon>Psathyrellaceae</taxon>
        <taxon>Ephemerocybe</taxon>
    </lineage>
</organism>
<dbReference type="Gene3D" id="3.60.10.10">
    <property type="entry name" value="Endonuclease/exonuclease/phosphatase"/>
    <property type="match status" value="1"/>
</dbReference>
<dbReference type="Proteomes" id="UP000521943">
    <property type="component" value="Unassembled WGS sequence"/>
</dbReference>
<dbReference type="OrthoDB" id="3041680at2759"/>
<reference evidence="1 2" key="1">
    <citation type="submission" date="2020-07" db="EMBL/GenBank/DDBJ databases">
        <title>Comparative genomics of pyrophilous fungi reveals a link between fire events and developmental genes.</title>
        <authorList>
            <consortium name="DOE Joint Genome Institute"/>
            <person name="Steindorff A.S."/>
            <person name="Carver A."/>
            <person name="Calhoun S."/>
            <person name="Stillman K."/>
            <person name="Liu H."/>
            <person name="Lipzen A."/>
            <person name="Pangilinan J."/>
            <person name="Labutti K."/>
            <person name="Bruns T.D."/>
            <person name="Grigoriev I.V."/>
        </authorList>
    </citation>
    <scope>NUCLEOTIDE SEQUENCE [LARGE SCALE GENOMIC DNA]</scope>
    <source>
        <strain evidence="1 2">CBS 144469</strain>
    </source>
</reference>
<dbReference type="InterPro" id="IPR036691">
    <property type="entry name" value="Endo/exonu/phosph_ase_sf"/>
</dbReference>
<sequence length="268" mass="29134">MSTSEVPEVPEGRPVIRLRSCNIRGKFQRWMKCPEFVEAAGCCEINVFLETRMSKDSMAAEEGIPGFTRHSIERESGESYPGGGVAVFVRDSIQLEKSVLSSPDILVLDSQEMMVVGAYILPSNSVPDDSVGDSYGRLAKLLKLCGEEEKPVVIIGDLNARVGVSVLRESEDKVVSPRGKLLLDSCKETGMQIFNGMFTNSSSFTSHKPGDGKSVVDLAIGNRSAHQLVAAMRIGSQLSMKADDGRTLSTDHSEVFLDLFDPRQSASL</sequence>
<protein>
    <recommendedName>
        <fullName evidence="3">Endonuclease/exonuclease/phosphatase domain-containing protein</fullName>
    </recommendedName>
</protein>
<dbReference type="SUPFAM" id="SSF56219">
    <property type="entry name" value="DNase I-like"/>
    <property type="match status" value="1"/>
</dbReference>
<dbReference type="AlphaFoldDB" id="A0A8H6MA75"/>
<gene>
    <name evidence="1" type="ORF">DFP72DRAFT_890585</name>
</gene>
<keyword evidence="2" id="KW-1185">Reference proteome</keyword>
<evidence type="ECO:0000313" key="2">
    <source>
        <dbReference type="Proteomes" id="UP000521943"/>
    </source>
</evidence>
<proteinExistence type="predicted"/>
<dbReference type="EMBL" id="JACGCI010000021">
    <property type="protein sequence ID" value="KAF6757761.1"/>
    <property type="molecule type" value="Genomic_DNA"/>
</dbReference>
<evidence type="ECO:0008006" key="3">
    <source>
        <dbReference type="Google" id="ProtNLM"/>
    </source>
</evidence>
<dbReference type="GO" id="GO:0003824">
    <property type="term" value="F:catalytic activity"/>
    <property type="evidence" value="ECO:0007669"/>
    <property type="project" value="InterPro"/>
</dbReference>
<comment type="caution">
    <text evidence="1">The sequence shown here is derived from an EMBL/GenBank/DDBJ whole genome shotgun (WGS) entry which is preliminary data.</text>
</comment>
<accession>A0A8H6MA75</accession>
<evidence type="ECO:0000313" key="1">
    <source>
        <dbReference type="EMBL" id="KAF6757761.1"/>
    </source>
</evidence>
<name>A0A8H6MA75_9AGAR</name>